<dbReference type="STRING" id="504805.SAMN05421505_11059"/>
<sequence length="63" mass="6559">MRAASRGRIVWLMSAVETPAAMVADLFDLDAQVGPVHELPVGMDSEDCTSDTCTQTCAGCGGN</sequence>
<gene>
    <name evidence="1" type="ORF">SAMN05421505_11059</name>
</gene>
<protein>
    <submittedName>
        <fullName evidence="1">Uncharacterized protein</fullName>
    </submittedName>
</protein>
<name>A0A1G7YT88_9ACTN</name>
<evidence type="ECO:0000313" key="2">
    <source>
        <dbReference type="Proteomes" id="UP000198923"/>
    </source>
</evidence>
<keyword evidence="2" id="KW-1185">Reference proteome</keyword>
<dbReference type="AlphaFoldDB" id="A0A1G7YT88"/>
<dbReference type="Proteomes" id="UP000198923">
    <property type="component" value="Unassembled WGS sequence"/>
</dbReference>
<reference evidence="1 2" key="1">
    <citation type="submission" date="2016-10" db="EMBL/GenBank/DDBJ databases">
        <authorList>
            <person name="de Groot N.N."/>
        </authorList>
    </citation>
    <scope>NUCLEOTIDE SEQUENCE [LARGE SCALE GENOMIC DNA]</scope>
    <source>
        <strain evidence="1 2">CPCC 201354</strain>
    </source>
</reference>
<dbReference type="EMBL" id="FNCN01000010">
    <property type="protein sequence ID" value="SDG99792.1"/>
    <property type="molecule type" value="Genomic_DNA"/>
</dbReference>
<accession>A0A1G7YT88</accession>
<organism evidence="1 2">
    <name type="scientific">Sinosporangium album</name>
    <dbReference type="NCBI Taxonomy" id="504805"/>
    <lineage>
        <taxon>Bacteria</taxon>
        <taxon>Bacillati</taxon>
        <taxon>Actinomycetota</taxon>
        <taxon>Actinomycetes</taxon>
        <taxon>Streptosporangiales</taxon>
        <taxon>Streptosporangiaceae</taxon>
        <taxon>Sinosporangium</taxon>
    </lineage>
</organism>
<evidence type="ECO:0000313" key="1">
    <source>
        <dbReference type="EMBL" id="SDG99792.1"/>
    </source>
</evidence>
<proteinExistence type="predicted"/>